<keyword evidence="2" id="KW-1185">Reference proteome</keyword>
<dbReference type="AlphaFoldDB" id="A0A1B0BJI9"/>
<dbReference type="EnsemblMetazoa" id="GPPI032132-RA">
    <property type="protein sequence ID" value="GPPI032132-PA"/>
    <property type="gene ID" value="GPPI032132"/>
</dbReference>
<reference evidence="2" key="1">
    <citation type="submission" date="2015-01" db="EMBL/GenBank/DDBJ databases">
        <authorList>
            <person name="Aksoy S."/>
            <person name="Warren W."/>
            <person name="Wilson R.K."/>
        </authorList>
    </citation>
    <scope>NUCLEOTIDE SEQUENCE [LARGE SCALE GENOMIC DNA]</scope>
    <source>
        <strain evidence="2">IAEA</strain>
    </source>
</reference>
<organism evidence="1 2">
    <name type="scientific">Glossina palpalis gambiensis</name>
    <dbReference type="NCBI Taxonomy" id="67801"/>
    <lineage>
        <taxon>Eukaryota</taxon>
        <taxon>Metazoa</taxon>
        <taxon>Ecdysozoa</taxon>
        <taxon>Arthropoda</taxon>
        <taxon>Hexapoda</taxon>
        <taxon>Insecta</taxon>
        <taxon>Pterygota</taxon>
        <taxon>Neoptera</taxon>
        <taxon>Endopterygota</taxon>
        <taxon>Diptera</taxon>
        <taxon>Brachycera</taxon>
        <taxon>Muscomorpha</taxon>
        <taxon>Hippoboscoidea</taxon>
        <taxon>Glossinidae</taxon>
        <taxon>Glossina</taxon>
    </lineage>
</organism>
<dbReference type="EMBL" id="JXJN01015407">
    <property type="status" value="NOT_ANNOTATED_CDS"/>
    <property type="molecule type" value="Genomic_DNA"/>
</dbReference>
<dbReference type="STRING" id="67801.A0A1B0BJI9"/>
<evidence type="ECO:0000313" key="2">
    <source>
        <dbReference type="Proteomes" id="UP000092460"/>
    </source>
</evidence>
<dbReference type="VEuPathDB" id="VectorBase:GPPI032132"/>
<proteinExistence type="predicted"/>
<name>A0A1B0BJI9_9MUSC</name>
<sequence length="343" mass="37489">MFANVTVPEIRVSLQEELPMTLLLVSPHKLFGKLVIELRSCDNLASLNAVKSKLIEEEGRSNTCTSKPNESAAMNKCSTASSFGGNSVELKERVCIWRQYLINVHQNLYLGSASIKNKNVLNGQQNGTSQMSSLSAHNANNQCGFVFRGAFLPLVASFAPGLAKAIYLEMLEKSCGICLAYAIFHVQLVVSYKGNNISFRLQVCRFITEPTPNSAIITEEEHRPLCLQLINSSWSGLFSAFVSLVDASIDEASTDNMLKAKQNYAALCGILHLLNPRDAFIMAICHLVWILGLKPSTGGSLQAFPKPAVEANVGIQTAMEHKQGGSIYQLRLCALAVYCCTHK</sequence>
<accession>A0A1B0BJI9</accession>
<dbReference type="Proteomes" id="UP000092460">
    <property type="component" value="Unassembled WGS sequence"/>
</dbReference>
<protein>
    <submittedName>
        <fullName evidence="1">Uncharacterized protein</fullName>
    </submittedName>
</protein>
<evidence type="ECO:0000313" key="1">
    <source>
        <dbReference type="EnsemblMetazoa" id="GPPI032132-PA"/>
    </source>
</evidence>
<reference evidence="1" key="2">
    <citation type="submission" date="2020-05" db="UniProtKB">
        <authorList>
            <consortium name="EnsemblMetazoa"/>
        </authorList>
    </citation>
    <scope>IDENTIFICATION</scope>
    <source>
        <strain evidence="1">IAEA</strain>
    </source>
</reference>